<keyword evidence="2" id="KW-1185">Reference proteome</keyword>
<name>A0ABU9K2Z9_9BACI</name>
<dbReference type="EMBL" id="JBBYAK010000002">
    <property type="protein sequence ID" value="MEL3959484.1"/>
    <property type="molecule type" value="Genomic_DNA"/>
</dbReference>
<evidence type="ECO:0000313" key="1">
    <source>
        <dbReference type="EMBL" id="MEL3959484.1"/>
    </source>
</evidence>
<comment type="caution">
    <text evidence="1">The sequence shown here is derived from an EMBL/GenBank/DDBJ whole genome shotgun (WGS) entry which is preliminary data.</text>
</comment>
<accession>A0ABU9K2Z9</accession>
<protein>
    <submittedName>
        <fullName evidence="1">Uncharacterized protein</fullName>
    </submittedName>
</protein>
<proteinExistence type="predicted"/>
<evidence type="ECO:0000313" key="2">
    <source>
        <dbReference type="Proteomes" id="UP001459714"/>
    </source>
</evidence>
<sequence>MDTRANIALETVKKEHVLTFRDMYESMIEEMETYKKLHKLDELMDQEIVVQLNDGNGNILQGFPQLFVGWLEGGGVCVSGGLDAIIDWGKLKEDILDMEERLNNGML</sequence>
<dbReference type="RefSeq" id="WP_342021120.1">
    <property type="nucleotide sequence ID" value="NZ_JBBYAK010000002.1"/>
</dbReference>
<gene>
    <name evidence="1" type="ORF">NST17_20240</name>
</gene>
<organism evidence="1 2">
    <name type="scientific">Caldifermentibacillus hisashii</name>
    <dbReference type="NCBI Taxonomy" id="996558"/>
    <lineage>
        <taxon>Bacteria</taxon>
        <taxon>Bacillati</taxon>
        <taxon>Bacillota</taxon>
        <taxon>Bacilli</taxon>
        <taxon>Bacillales</taxon>
        <taxon>Bacillaceae</taxon>
        <taxon>Caldifermentibacillus</taxon>
    </lineage>
</organism>
<reference evidence="1 2" key="1">
    <citation type="submission" date="2024-03" db="EMBL/GenBank/DDBJ databases">
        <title>Bacilli Hybrid Assemblies.</title>
        <authorList>
            <person name="Kovac J."/>
        </authorList>
    </citation>
    <scope>NUCLEOTIDE SEQUENCE [LARGE SCALE GENOMIC DNA]</scope>
    <source>
        <strain evidence="1 2">FSL M8-0022</strain>
    </source>
</reference>
<dbReference type="Proteomes" id="UP001459714">
    <property type="component" value="Unassembled WGS sequence"/>
</dbReference>